<name>A0A7W5BGC1_9BURK</name>
<proteinExistence type="predicted"/>
<reference evidence="4 5" key="1">
    <citation type="submission" date="2020-08" db="EMBL/GenBank/DDBJ databases">
        <title>Genomic Encyclopedia of Type Strains, Phase III (KMG-III): the genomes of soil and plant-associated and newly described type strains.</title>
        <authorList>
            <person name="Whitman W."/>
        </authorList>
    </citation>
    <scope>NUCLEOTIDE SEQUENCE [LARGE SCALE GENOMIC DNA]</scope>
    <source>
        <strain evidence="4 5">CECT 8897</strain>
    </source>
</reference>
<keyword evidence="5" id="KW-1185">Reference proteome</keyword>
<keyword evidence="2" id="KW-0732">Signal</keyword>
<dbReference type="PANTHER" id="PTHR32305:SF15">
    <property type="entry name" value="PROTEIN RHSA-RELATED"/>
    <property type="match status" value="1"/>
</dbReference>
<dbReference type="EMBL" id="JACHXD010000035">
    <property type="protein sequence ID" value="MBB3122463.1"/>
    <property type="molecule type" value="Genomic_DNA"/>
</dbReference>
<feature type="signal peptide" evidence="2">
    <location>
        <begin position="1"/>
        <end position="22"/>
    </location>
</feature>
<dbReference type="Pfam" id="PF25023">
    <property type="entry name" value="TEN_YD-shell"/>
    <property type="match status" value="1"/>
</dbReference>
<gene>
    <name evidence="4" type="ORF">FHS03_005564</name>
</gene>
<comment type="caution">
    <text evidence="4">The sequence shown here is derived from an EMBL/GenBank/DDBJ whole genome shotgun (WGS) entry which is preliminary data.</text>
</comment>
<dbReference type="InterPro" id="IPR031325">
    <property type="entry name" value="RHS_repeat"/>
</dbReference>
<sequence length="379" mass="41507">MKMCLSSPVMCGALLCLLSASATSQIQNTTTQYSYDQVGNVVQVIDPLGRATKYTYDQLRRQTKVVDAKNGVTEIGYDGQDRISQVSDARRLQTSFAIDGLGNLIQQISPDTGKTVLTYDESSNVKTRTDAKGQVTRYRYDELDRVVEVSYSDGTAAIYVYDQGENGLGHLTQIRDISGSTQYSYDLHGRVVREAREIDGKVYVTGYRYDGAGRLAGLDYPSGRSVDYLRDPIGNINEIRTGKDGKIEVLASAVLYTPVGAVQSFIFGNGQRYARTYDIDGRVTSYTLNGEPQIVSYDAASRITGIAAPQKADTAVSYGYDELHRLTSELRSTNSLAYSYDAVGNRVRYLNGAATVTYSCGGQEISDTTIGSRTAIFRS</sequence>
<dbReference type="Pfam" id="PF05593">
    <property type="entry name" value="RHS_repeat"/>
    <property type="match status" value="2"/>
</dbReference>
<dbReference type="RefSeq" id="WP_183444120.1">
    <property type="nucleotide sequence ID" value="NZ_JACHXD010000035.1"/>
</dbReference>
<dbReference type="Proteomes" id="UP000541535">
    <property type="component" value="Unassembled WGS sequence"/>
</dbReference>
<dbReference type="PANTHER" id="PTHR32305">
    <property type="match status" value="1"/>
</dbReference>
<organism evidence="4 5">
    <name type="scientific">Pseudoduganella violacea</name>
    <dbReference type="NCBI Taxonomy" id="1715466"/>
    <lineage>
        <taxon>Bacteria</taxon>
        <taxon>Pseudomonadati</taxon>
        <taxon>Pseudomonadota</taxon>
        <taxon>Betaproteobacteria</taxon>
        <taxon>Burkholderiales</taxon>
        <taxon>Oxalobacteraceae</taxon>
        <taxon>Telluria group</taxon>
        <taxon>Pseudoduganella</taxon>
    </lineage>
</organism>
<evidence type="ECO:0000313" key="5">
    <source>
        <dbReference type="Proteomes" id="UP000541535"/>
    </source>
</evidence>
<accession>A0A7W5BGC1</accession>
<feature type="chain" id="PRO_5031104012" evidence="2">
    <location>
        <begin position="23"/>
        <end position="379"/>
    </location>
</feature>
<evidence type="ECO:0000313" key="4">
    <source>
        <dbReference type="EMBL" id="MBB3122463.1"/>
    </source>
</evidence>
<dbReference type="InterPro" id="IPR056823">
    <property type="entry name" value="TEN-like_YD-shell"/>
</dbReference>
<evidence type="ECO:0000259" key="3">
    <source>
        <dbReference type="Pfam" id="PF25023"/>
    </source>
</evidence>
<dbReference type="InterPro" id="IPR011047">
    <property type="entry name" value="Quinoprotein_ADH-like_sf"/>
</dbReference>
<dbReference type="AlphaFoldDB" id="A0A7W5BGC1"/>
<dbReference type="InterPro" id="IPR006530">
    <property type="entry name" value="YD"/>
</dbReference>
<keyword evidence="1" id="KW-0677">Repeat</keyword>
<dbReference type="NCBIfam" id="TIGR01643">
    <property type="entry name" value="YD_repeat_2x"/>
    <property type="match status" value="5"/>
</dbReference>
<protein>
    <submittedName>
        <fullName evidence="4">YD repeat-containing protein</fullName>
    </submittedName>
</protein>
<feature type="domain" description="Teneurin-like YD-shell" evidence="3">
    <location>
        <begin position="180"/>
        <end position="343"/>
    </location>
</feature>
<dbReference type="InterPro" id="IPR050708">
    <property type="entry name" value="T6SS_VgrG/RHS"/>
</dbReference>
<evidence type="ECO:0000256" key="2">
    <source>
        <dbReference type="SAM" id="SignalP"/>
    </source>
</evidence>
<dbReference type="Gene3D" id="2.180.10.10">
    <property type="entry name" value="RHS repeat-associated core"/>
    <property type="match status" value="2"/>
</dbReference>
<evidence type="ECO:0000256" key="1">
    <source>
        <dbReference type="ARBA" id="ARBA00022737"/>
    </source>
</evidence>
<dbReference type="SUPFAM" id="SSF50998">
    <property type="entry name" value="Quinoprotein alcohol dehydrogenase-like"/>
    <property type="match status" value="1"/>
</dbReference>